<evidence type="ECO:0000313" key="1">
    <source>
        <dbReference type="EMBL" id="KAJ2967676.1"/>
    </source>
</evidence>
<name>A0ACC1MN33_9HYPO</name>
<dbReference type="Proteomes" id="UP001143910">
    <property type="component" value="Unassembled WGS sequence"/>
</dbReference>
<sequence>MAGLSGSFFDASRMSKAAAEQYSSSDSDSDDERLLPGEDYEDFGDFNPRKKRRVGERNKERAALGIFGSDSEDGGSATKWKRKTLRNKGMSFVTTQTSIAAAGDSDEDLDDSRPVLGNSTTTIPEEGDDGDSEDDNSVGVGLGFNQQRSWLPARKDEEEDQEEEEEEGDDEASSRPSFTTNFHGGGVLGVGFVPSSATEPILNEARGKFSEPVRNKPQPSAFGAKGKVNAKSFGARMMAKMGYVEGKGLGKEGQGRNVVIEANLRPQGVGLGAVREKSEQERKEEKRQAEMRGEKIVDSDEEEQKQKARARARRRGLTTATSSGGSTPRRQKTKYLTADEIRTAAPGMHIPAGFAPILDMTGPGSKVLTSTSGIMTPISGEAESREEIESRKLVKRAQADLMAFTEEWRSLEDRKKWIDLELAEKEREVEELRVDFARLQVFSNLLTGRVTTATSFDDVMAAFGEVSELGSAAPEVADVIVAAIHPFFKSWDPLTEPTKFATELGALTGILMGQSQKNRVVNRSTATFEDEDGVYRKHKTSTTPYETLMYKSWLPQVLAAIRNWDAFTPGSLLEVMESWDGSLPPFVRAQAMDNIARKLDTTLSDWNPRVKKQSHHLPHMWLFPWLPYLPASDTSLTRGTMNEASYPG</sequence>
<reference evidence="1" key="1">
    <citation type="submission" date="2022-08" db="EMBL/GenBank/DDBJ databases">
        <title>Genome Sequence of Lecanicillium fungicola.</title>
        <authorList>
            <person name="Buettner E."/>
        </authorList>
    </citation>
    <scope>NUCLEOTIDE SEQUENCE</scope>
    <source>
        <strain evidence="1">Babe33</strain>
    </source>
</reference>
<gene>
    <name evidence="1" type="ORF">NQ176_g9546</name>
</gene>
<proteinExistence type="predicted"/>
<comment type="caution">
    <text evidence="1">The sequence shown here is derived from an EMBL/GenBank/DDBJ whole genome shotgun (WGS) entry which is preliminary data.</text>
</comment>
<protein>
    <submittedName>
        <fullName evidence="1">Uncharacterized protein</fullName>
    </submittedName>
</protein>
<organism evidence="1 2">
    <name type="scientific">Zarea fungicola</name>
    <dbReference type="NCBI Taxonomy" id="93591"/>
    <lineage>
        <taxon>Eukaryota</taxon>
        <taxon>Fungi</taxon>
        <taxon>Dikarya</taxon>
        <taxon>Ascomycota</taxon>
        <taxon>Pezizomycotina</taxon>
        <taxon>Sordariomycetes</taxon>
        <taxon>Hypocreomycetidae</taxon>
        <taxon>Hypocreales</taxon>
        <taxon>Cordycipitaceae</taxon>
        <taxon>Zarea</taxon>
    </lineage>
</organism>
<evidence type="ECO:0000313" key="2">
    <source>
        <dbReference type="Proteomes" id="UP001143910"/>
    </source>
</evidence>
<keyword evidence="2" id="KW-1185">Reference proteome</keyword>
<dbReference type="EMBL" id="JANJQO010002221">
    <property type="protein sequence ID" value="KAJ2967676.1"/>
    <property type="molecule type" value="Genomic_DNA"/>
</dbReference>
<accession>A0ACC1MN33</accession>